<reference evidence="1 2" key="1">
    <citation type="submission" date="2016-08" db="EMBL/GenBank/DDBJ databases">
        <authorList>
            <person name="Seilhamer J.J."/>
        </authorList>
    </citation>
    <scope>NUCLEOTIDE SEQUENCE [LARGE SCALE GENOMIC DNA]</scope>
    <source>
        <strain evidence="1">L21-II-0</strain>
    </source>
</reference>
<evidence type="ECO:0000313" key="1">
    <source>
        <dbReference type="EMBL" id="SCL74733.1"/>
    </source>
</evidence>
<dbReference type="STRING" id="118126.L21_0616"/>
<dbReference type="Proteomes" id="UP000184671">
    <property type="component" value="Unassembled WGS sequence"/>
</dbReference>
<evidence type="ECO:0000313" key="2">
    <source>
        <dbReference type="Proteomes" id="UP000184671"/>
    </source>
</evidence>
<proteinExistence type="predicted"/>
<name>A0A1M4MIN5_9EURY</name>
<accession>A0A1M4MIN5</accession>
<organism evidence="1 2">
    <name type="scientific">Methanoculleus chikugoensis</name>
    <dbReference type="NCBI Taxonomy" id="118126"/>
    <lineage>
        <taxon>Archaea</taxon>
        <taxon>Methanobacteriati</taxon>
        <taxon>Methanobacteriota</taxon>
        <taxon>Stenosarchaea group</taxon>
        <taxon>Methanomicrobia</taxon>
        <taxon>Methanomicrobiales</taxon>
        <taxon>Methanomicrobiaceae</taxon>
        <taxon>Methanoculleus</taxon>
    </lineage>
</organism>
<dbReference type="RefSeq" id="WP_074369026.1">
    <property type="nucleotide sequence ID" value="NZ_FMID01000017.1"/>
</dbReference>
<protein>
    <submittedName>
        <fullName evidence="1">Uncharacterized protein</fullName>
    </submittedName>
</protein>
<dbReference type="EMBL" id="FMID01000017">
    <property type="protein sequence ID" value="SCL74733.1"/>
    <property type="molecule type" value="Genomic_DNA"/>
</dbReference>
<dbReference type="AlphaFoldDB" id="A0A1M4MIN5"/>
<sequence length="328" mass="34884">MMKIASAVFLLIVSVCIAGCCTDETADPAPPGGTQETPAQQYPEINVSEIPVATPELIRTNGSYIAGIALGDERARVLVRHGGKPESVAVLFHSCPRNDPYCNRNPSLIIRYGEIRFAVTVDETAGTVLGGSALVPNTPSRTYYKTRDLSTGTDTVYLGDAPIMTYNGTSLLYLNESYGCSSGRAEDLSDLDGIVARYRAAHPSGDTGTGPTREPCEDYSKTGEFIETVGGLFDLVREDPAAGRLLSDGGEIAGVVVVCPPSAASEPGGPGCYPAVRVRYGEMTIDYLVNIDCMCIERTTVEVPPGYLSRTVDNVTYIIHDGDVVLAL</sequence>
<gene>
    <name evidence="1" type="ORF">L21_0616</name>
</gene>
<dbReference type="OrthoDB" id="106500at2157"/>